<gene>
    <name evidence="6" type="ORF">M9Y10_000423</name>
</gene>
<dbReference type="EMBL" id="JAPFFF010000001">
    <property type="protein sequence ID" value="KAK8898152.1"/>
    <property type="molecule type" value="Genomic_DNA"/>
</dbReference>
<evidence type="ECO:0000256" key="2">
    <source>
        <dbReference type="ARBA" id="ARBA00022837"/>
    </source>
</evidence>
<feature type="region of interest" description="Disordered" evidence="3">
    <location>
        <begin position="155"/>
        <end position="225"/>
    </location>
</feature>
<feature type="domain" description="C2" evidence="5">
    <location>
        <begin position="1"/>
        <end position="102"/>
    </location>
</feature>
<keyword evidence="4" id="KW-0472">Membrane</keyword>
<keyword evidence="7" id="KW-1185">Reference proteome</keyword>
<comment type="caution">
    <text evidence="6">The sequence shown here is derived from an EMBL/GenBank/DDBJ whole genome shotgun (WGS) entry which is preliminary data.</text>
</comment>
<keyword evidence="2" id="KW-0106">Calcium</keyword>
<evidence type="ECO:0000256" key="4">
    <source>
        <dbReference type="SAM" id="Phobius"/>
    </source>
</evidence>
<feature type="compositionally biased region" description="Basic and acidic residues" evidence="3">
    <location>
        <begin position="243"/>
        <end position="280"/>
    </location>
</feature>
<dbReference type="PANTHER" id="PTHR45911:SF4">
    <property type="entry name" value="MULTIPLE C2 AND TRANSMEMBRANE DOMAIN-CONTAINING PROTEIN"/>
    <property type="match status" value="1"/>
</dbReference>
<evidence type="ECO:0000259" key="5">
    <source>
        <dbReference type="PROSITE" id="PS50004"/>
    </source>
</evidence>
<evidence type="ECO:0000256" key="1">
    <source>
        <dbReference type="ARBA" id="ARBA00022723"/>
    </source>
</evidence>
<dbReference type="SMART" id="SM00239">
    <property type="entry name" value="C2"/>
    <property type="match status" value="1"/>
</dbReference>
<dbReference type="SUPFAM" id="SSF49562">
    <property type="entry name" value="C2 domain (Calcium/lipid-binding domain, CaLB)"/>
    <property type="match status" value="1"/>
</dbReference>
<organism evidence="6 7">
    <name type="scientific">Tritrichomonas musculus</name>
    <dbReference type="NCBI Taxonomy" id="1915356"/>
    <lineage>
        <taxon>Eukaryota</taxon>
        <taxon>Metamonada</taxon>
        <taxon>Parabasalia</taxon>
        <taxon>Tritrichomonadida</taxon>
        <taxon>Tritrichomonadidae</taxon>
        <taxon>Tritrichomonas</taxon>
    </lineage>
</organism>
<feature type="compositionally biased region" description="Basic and acidic residues" evidence="3">
    <location>
        <begin position="216"/>
        <end position="225"/>
    </location>
</feature>
<feature type="region of interest" description="Disordered" evidence="3">
    <location>
        <begin position="243"/>
        <end position="286"/>
    </location>
</feature>
<dbReference type="Pfam" id="PF00168">
    <property type="entry name" value="C2"/>
    <property type="match status" value="1"/>
</dbReference>
<dbReference type="PROSITE" id="PS50004">
    <property type="entry name" value="C2"/>
    <property type="match status" value="1"/>
</dbReference>
<dbReference type="Proteomes" id="UP001470230">
    <property type="component" value="Unassembled WGS sequence"/>
</dbReference>
<dbReference type="CDD" id="cd00030">
    <property type="entry name" value="C2"/>
    <property type="match status" value="1"/>
</dbReference>
<proteinExistence type="predicted"/>
<name>A0ABR2L4M3_9EUKA</name>
<feature type="transmembrane region" description="Helical" evidence="4">
    <location>
        <begin position="303"/>
        <end position="321"/>
    </location>
</feature>
<sequence>MILHIRAVEAKDLPKMDVVGKADPYLLFQIKGIAEQWRTKDIKQTFDPTWNEEFHIPIEDVEGAVLHIELYDWDKVSADDLISTRDFDIKNWELGKIYEDWYEFFAAPKVEKPGKVHLFFHLAKEGDPPFIQLTKELPKREAPIPEVELDVEPLGIRSFPERTDQTTQSSESNQTEFQERGIKTTYEEEKVPDNDFGRLEERDVQSVESEVPSNQEEVKQEKSEVPIREIQEDRPALPVMGIRETEEREMPQERSIEPNEEQIKQPTIEEEHKPVQEKSTESVQISKSTAQSQDVQGNINPKLLLIIIAIIVVEILILKAMK</sequence>
<accession>A0ABR2L4M3</accession>
<dbReference type="InterPro" id="IPR000008">
    <property type="entry name" value="C2_dom"/>
</dbReference>
<feature type="compositionally biased region" description="Polar residues" evidence="3">
    <location>
        <begin position="165"/>
        <end position="176"/>
    </location>
</feature>
<evidence type="ECO:0000313" key="6">
    <source>
        <dbReference type="EMBL" id="KAK8898152.1"/>
    </source>
</evidence>
<dbReference type="Gene3D" id="2.60.40.150">
    <property type="entry name" value="C2 domain"/>
    <property type="match status" value="1"/>
</dbReference>
<protein>
    <submittedName>
        <fullName evidence="6">Protein Aster-C</fullName>
    </submittedName>
</protein>
<feature type="compositionally biased region" description="Polar residues" evidence="3">
    <location>
        <begin position="206"/>
        <end position="215"/>
    </location>
</feature>
<keyword evidence="4" id="KW-0812">Transmembrane</keyword>
<keyword evidence="1" id="KW-0479">Metal-binding</keyword>
<reference evidence="6 7" key="1">
    <citation type="submission" date="2024-04" db="EMBL/GenBank/DDBJ databases">
        <title>Tritrichomonas musculus Genome.</title>
        <authorList>
            <person name="Alves-Ferreira E."/>
            <person name="Grigg M."/>
            <person name="Lorenzi H."/>
            <person name="Galac M."/>
        </authorList>
    </citation>
    <scope>NUCLEOTIDE SEQUENCE [LARGE SCALE GENOMIC DNA]</scope>
    <source>
        <strain evidence="6 7">EAF2021</strain>
    </source>
</reference>
<evidence type="ECO:0000256" key="3">
    <source>
        <dbReference type="SAM" id="MobiDB-lite"/>
    </source>
</evidence>
<dbReference type="InterPro" id="IPR035892">
    <property type="entry name" value="C2_domain_sf"/>
</dbReference>
<evidence type="ECO:0000313" key="7">
    <source>
        <dbReference type="Proteomes" id="UP001470230"/>
    </source>
</evidence>
<dbReference type="PANTHER" id="PTHR45911">
    <property type="entry name" value="C2 DOMAIN-CONTAINING PROTEIN"/>
    <property type="match status" value="1"/>
</dbReference>
<keyword evidence="4" id="KW-1133">Transmembrane helix</keyword>
<feature type="compositionally biased region" description="Basic and acidic residues" evidence="3">
    <location>
        <begin position="177"/>
        <end position="205"/>
    </location>
</feature>